<evidence type="ECO:0000313" key="2">
    <source>
        <dbReference type="EMBL" id="CAF9936909.1"/>
    </source>
</evidence>
<dbReference type="PANTHER" id="PTHR42060:SF1">
    <property type="entry name" value="NHL REPEAT-CONTAINING PROTEIN"/>
    <property type="match status" value="1"/>
</dbReference>
<dbReference type="SUPFAM" id="SSF63829">
    <property type="entry name" value="Calcium-dependent phosphotriesterase"/>
    <property type="match status" value="1"/>
</dbReference>
<name>A0A8H3J050_9LECA</name>
<organism evidence="2 3">
    <name type="scientific">Imshaugia aleurites</name>
    <dbReference type="NCBI Taxonomy" id="172621"/>
    <lineage>
        <taxon>Eukaryota</taxon>
        <taxon>Fungi</taxon>
        <taxon>Dikarya</taxon>
        <taxon>Ascomycota</taxon>
        <taxon>Pezizomycotina</taxon>
        <taxon>Lecanoromycetes</taxon>
        <taxon>OSLEUM clade</taxon>
        <taxon>Lecanoromycetidae</taxon>
        <taxon>Lecanorales</taxon>
        <taxon>Lecanorineae</taxon>
        <taxon>Parmeliaceae</taxon>
        <taxon>Imshaugia</taxon>
    </lineage>
</organism>
<dbReference type="PANTHER" id="PTHR42060">
    <property type="entry name" value="NHL REPEAT-CONTAINING PROTEIN-RELATED"/>
    <property type="match status" value="1"/>
</dbReference>
<keyword evidence="1" id="KW-0732">Signal</keyword>
<dbReference type="OrthoDB" id="9977941at2759"/>
<keyword evidence="3" id="KW-1185">Reference proteome</keyword>
<dbReference type="AlphaFoldDB" id="A0A8H3J050"/>
<proteinExistence type="predicted"/>
<evidence type="ECO:0008006" key="4">
    <source>
        <dbReference type="Google" id="ProtNLM"/>
    </source>
</evidence>
<evidence type="ECO:0000313" key="3">
    <source>
        <dbReference type="Proteomes" id="UP000664534"/>
    </source>
</evidence>
<feature type="signal peptide" evidence="1">
    <location>
        <begin position="1"/>
        <end position="19"/>
    </location>
</feature>
<protein>
    <recommendedName>
        <fullName evidence="4">Six-bladed beta-propeller-like protein</fullName>
    </recommendedName>
</protein>
<feature type="chain" id="PRO_5034948412" description="Six-bladed beta-propeller-like protein" evidence="1">
    <location>
        <begin position="20"/>
        <end position="336"/>
    </location>
</feature>
<gene>
    <name evidence="2" type="ORF">IMSHALPRED_010948</name>
</gene>
<accession>A0A8H3J050</accession>
<comment type="caution">
    <text evidence="2">The sequence shown here is derived from an EMBL/GenBank/DDBJ whole genome shotgun (WGS) entry which is preliminary data.</text>
</comment>
<sequence>MYHFILAPLLCAIVPLSLALDPTRLVYQFPKGTWIENLAVRPSGSLLLTLITTPDLYLLDPLAADPKPQLIHHFSSSLWLTGITETDPNTYYLIGANATYETLSPTPGSNRIYRVHFPQPPNPPEISVTAVVENAVFLNGLVTLNPTTLLASDSTLGAVWAIDTTSGASRIVLQDSLMLPATDIPKLGINGIRLFSNHTLYFTNSAQALLATIRIHADGTAASPAKKIASAATGTFYDDFAIDRYGDALLTTGPGDSIEEVRRDGSSMIIAGAVNTTEIAQPTSAQFGRTLEDSHVLYVTTAGGLAIPIDGDVVVGGQVLAVDTRKSERFRMMGKI</sequence>
<reference evidence="2" key="1">
    <citation type="submission" date="2021-03" db="EMBL/GenBank/DDBJ databases">
        <authorList>
            <person name="Tagirdzhanova G."/>
        </authorList>
    </citation>
    <scope>NUCLEOTIDE SEQUENCE</scope>
</reference>
<dbReference type="Gene3D" id="2.120.10.30">
    <property type="entry name" value="TolB, C-terminal domain"/>
    <property type="match status" value="1"/>
</dbReference>
<dbReference type="InterPro" id="IPR011042">
    <property type="entry name" value="6-blade_b-propeller_TolB-like"/>
</dbReference>
<evidence type="ECO:0000256" key="1">
    <source>
        <dbReference type="SAM" id="SignalP"/>
    </source>
</evidence>
<dbReference type="EMBL" id="CAJPDT010000095">
    <property type="protein sequence ID" value="CAF9936909.1"/>
    <property type="molecule type" value="Genomic_DNA"/>
</dbReference>
<dbReference type="InterPro" id="IPR052998">
    <property type="entry name" value="Hetero-Diels-Alderase-like"/>
</dbReference>
<dbReference type="Proteomes" id="UP000664534">
    <property type="component" value="Unassembled WGS sequence"/>
</dbReference>